<reference evidence="2" key="1">
    <citation type="journal article" date="2024" name="Proc. Natl. Acad. Sci. U.S.A.">
        <title>Extraordinary preservation of gene collinearity over three hundred million years revealed in homosporous lycophytes.</title>
        <authorList>
            <person name="Li C."/>
            <person name="Wickell D."/>
            <person name="Kuo L.Y."/>
            <person name="Chen X."/>
            <person name="Nie B."/>
            <person name="Liao X."/>
            <person name="Peng D."/>
            <person name="Ji J."/>
            <person name="Jenkins J."/>
            <person name="Williams M."/>
            <person name="Shu S."/>
            <person name="Plott C."/>
            <person name="Barry K."/>
            <person name="Rajasekar S."/>
            <person name="Grimwood J."/>
            <person name="Han X."/>
            <person name="Sun S."/>
            <person name="Hou Z."/>
            <person name="He W."/>
            <person name="Dai G."/>
            <person name="Sun C."/>
            <person name="Schmutz J."/>
            <person name="Leebens-Mack J.H."/>
            <person name="Li F.W."/>
            <person name="Wang L."/>
        </authorList>
    </citation>
    <scope>NUCLEOTIDE SEQUENCE [LARGE SCALE GENOMIC DNA]</scope>
    <source>
        <strain evidence="2">cv. PW_Plant_1</strain>
    </source>
</reference>
<gene>
    <name evidence="1" type="ORF">O6H91_23G052900</name>
</gene>
<protein>
    <submittedName>
        <fullName evidence="1">Uncharacterized protein</fullName>
    </submittedName>
</protein>
<accession>A0ACC2AAR9</accession>
<comment type="caution">
    <text evidence="1">The sequence shown here is derived from an EMBL/GenBank/DDBJ whole genome shotgun (WGS) entry which is preliminary data.</text>
</comment>
<proteinExistence type="predicted"/>
<evidence type="ECO:0000313" key="2">
    <source>
        <dbReference type="Proteomes" id="UP001162992"/>
    </source>
</evidence>
<dbReference type="EMBL" id="CM055114">
    <property type="protein sequence ID" value="KAJ7514628.1"/>
    <property type="molecule type" value="Genomic_DNA"/>
</dbReference>
<evidence type="ECO:0000313" key="1">
    <source>
        <dbReference type="EMBL" id="KAJ7514628.1"/>
    </source>
</evidence>
<dbReference type="Proteomes" id="UP001162992">
    <property type="component" value="Chromosome 23"/>
</dbReference>
<keyword evidence="2" id="KW-1185">Reference proteome</keyword>
<sequence>MGEREECMDDEKGDGDRVGCEDTREGGRACSHGMPPHTLEAYLEPAYWNERFSVEEHYEWFKDYLHFRHLVHEHVNISDCVLELGCGNSNLSEDMYKDGFTHITSTDLSPVAIKAKQDRCAAMGLDGMTIAIADMFDLPFSDGKFDAVIEKGVMDVLFVNSGNPWNPSLKTKERVTAMLREAHRVLKPRGVFISIAFGQPHFRRPFFEAIGFSWSMQYATFGDNFHYFLYTLRKGTKKLDVASTLPPVEDKLAIADLVQEHMDNEDYLLSALIESD</sequence>
<organism evidence="1 2">
    <name type="scientific">Diphasiastrum complanatum</name>
    <name type="common">Issler's clubmoss</name>
    <name type="synonym">Lycopodium complanatum</name>
    <dbReference type="NCBI Taxonomy" id="34168"/>
    <lineage>
        <taxon>Eukaryota</taxon>
        <taxon>Viridiplantae</taxon>
        <taxon>Streptophyta</taxon>
        <taxon>Embryophyta</taxon>
        <taxon>Tracheophyta</taxon>
        <taxon>Lycopodiopsida</taxon>
        <taxon>Lycopodiales</taxon>
        <taxon>Lycopodiaceae</taxon>
        <taxon>Lycopodioideae</taxon>
        <taxon>Diphasiastrum</taxon>
    </lineage>
</organism>
<name>A0ACC2AAR9_DIPCM</name>